<evidence type="ECO:0000313" key="2">
    <source>
        <dbReference type="Proteomes" id="UP001297581"/>
    </source>
</evidence>
<gene>
    <name evidence="1" type="ORF">MJ923_19410</name>
</gene>
<dbReference type="Proteomes" id="UP001297581">
    <property type="component" value="Unassembled WGS sequence"/>
</dbReference>
<reference evidence="1 2" key="1">
    <citation type="submission" date="2022-02" db="EMBL/GenBank/DDBJ databases">
        <title>The genome sequence of Shewanella sp. 3B26.</title>
        <authorList>
            <person name="Du J."/>
        </authorList>
    </citation>
    <scope>NUCLEOTIDE SEQUENCE [LARGE SCALE GENOMIC DNA]</scope>
    <source>
        <strain evidence="1 2">3B26</strain>
    </source>
</reference>
<evidence type="ECO:0000313" key="1">
    <source>
        <dbReference type="EMBL" id="MCH4296476.1"/>
    </source>
</evidence>
<dbReference type="EMBL" id="JAKUDL010000011">
    <property type="protein sequence ID" value="MCH4296476.1"/>
    <property type="molecule type" value="Genomic_DNA"/>
</dbReference>
<accession>A0AAJ1BKU1</accession>
<sequence length="131" mass="14242">MARTLSISLRYITASVSLVLLSACTSIKIYDDNTVSVERYFGFPIINVTPNIGAIALVETKGLGFISTPTGTTLGWVSEQLASVPIDAKCHVVLWLEDPEQLELLLSLLQRHQQSLDNICIASHGGTQNDN</sequence>
<proteinExistence type="predicted"/>
<dbReference type="AlphaFoldDB" id="A0AAJ1BKU1"/>
<keyword evidence="2" id="KW-1185">Reference proteome</keyword>
<protein>
    <recommendedName>
        <fullName evidence="3">Lipoprotein</fullName>
    </recommendedName>
</protein>
<organism evidence="1 2">
    <name type="scientific">Shewanella zhuhaiensis</name>
    <dbReference type="NCBI Taxonomy" id="2919576"/>
    <lineage>
        <taxon>Bacteria</taxon>
        <taxon>Pseudomonadati</taxon>
        <taxon>Pseudomonadota</taxon>
        <taxon>Gammaproteobacteria</taxon>
        <taxon>Alteromonadales</taxon>
        <taxon>Shewanellaceae</taxon>
        <taxon>Shewanella</taxon>
    </lineage>
</organism>
<dbReference type="PROSITE" id="PS51257">
    <property type="entry name" value="PROKAR_LIPOPROTEIN"/>
    <property type="match status" value="1"/>
</dbReference>
<comment type="caution">
    <text evidence="1">The sequence shown here is derived from an EMBL/GenBank/DDBJ whole genome shotgun (WGS) entry which is preliminary data.</text>
</comment>
<name>A0AAJ1BKU1_9GAMM</name>
<evidence type="ECO:0008006" key="3">
    <source>
        <dbReference type="Google" id="ProtNLM"/>
    </source>
</evidence>